<dbReference type="RefSeq" id="WP_253533183.1">
    <property type="nucleotide sequence ID" value="NZ_JAMZEL010000023.1"/>
</dbReference>
<protein>
    <recommendedName>
        <fullName evidence="3">Lipocalin-like domain-containing protein</fullName>
    </recommendedName>
</protein>
<gene>
    <name evidence="1" type="ORF">NCI00_28215</name>
</gene>
<reference evidence="1 2" key="1">
    <citation type="submission" date="2022-06" db="EMBL/GenBank/DDBJ databases">
        <title>Runella sp. S5 genome sequencing.</title>
        <authorList>
            <person name="Park S."/>
        </authorList>
    </citation>
    <scope>NUCLEOTIDE SEQUENCE [LARGE SCALE GENOMIC DNA]</scope>
    <source>
        <strain evidence="1 2">S5</strain>
    </source>
</reference>
<evidence type="ECO:0000313" key="1">
    <source>
        <dbReference type="EMBL" id="MCP1386360.1"/>
    </source>
</evidence>
<accession>A0ABT1FY13</accession>
<sequence length="155" mass="18130">MKNLILSIYLLLISLFSCERRTMIENDSYNAHTYATWSKVGEVDFQGKETVAVEPNQLFNRTWSGWTLTQPHKGLDSIYFQKDNRVVYRDRVAKTDKTEEKGRFYIHTDKGMQLEIKFIVPDEKNSIAYLYVSRIQNDSIVKGGLDKYIFIKSTN</sequence>
<evidence type="ECO:0008006" key="3">
    <source>
        <dbReference type="Google" id="ProtNLM"/>
    </source>
</evidence>
<proteinExistence type="predicted"/>
<dbReference type="EMBL" id="JAMZEL010000023">
    <property type="protein sequence ID" value="MCP1386360.1"/>
    <property type="molecule type" value="Genomic_DNA"/>
</dbReference>
<keyword evidence="2" id="KW-1185">Reference proteome</keyword>
<comment type="caution">
    <text evidence="1">The sequence shown here is derived from an EMBL/GenBank/DDBJ whole genome shotgun (WGS) entry which is preliminary data.</text>
</comment>
<dbReference type="Proteomes" id="UP001204772">
    <property type="component" value="Unassembled WGS sequence"/>
</dbReference>
<evidence type="ECO:0000313" key="2">
    <source>
        <dbReference type="Proteomes" id="UP001204772"/>
    </source>
</evidence>
<dbReference type="PROSITE" id="PS51257">
    <property type="entry name" value="PROKAR_LIPOPROTEIN"/>
    <property type="match status" value="1"/>
</dbReference>
<name>A0ABT1FY13_9BACT</name>
<organism evidence="1 2">
    <name type="scientific">Runella salmonicolor</name>
    <dbReference type="NCBI Taxonomy" id="2950278"/>
    <lineage>
        <taxon>Bacteria</taxon>
        <taxon>Pseudomonadati</taxon>
        <taxon>Bacteroidota</taxon>
        <taxon>Cytophagia</taxon>
        <taxon>Cytophagales</taxon>
        <taxon>Spirosomataceae</taxon>
        <taxon>Runella</taxon>
    </lineage>
</organism>